<dbReference type="Proteomes" id="UP000007722">
    <property type="component" value="Chromosome"/>
</dbReference>
<dbReference type="STRING" id="456320.Mvol_0012"/>
<dbReference type="KEGG" id="mvo:Mvol_0012"/>
<organism evidence="2 4">
    <name type="scientific">Methanococcus voltae (strain ATCC BAA-1334 / A3)</name>
    <dbReference type="NCBI Taxonomy" id="456320"/>
    <lineage>
        <taxon>Archaea</taxon>
        <taxon>Methanobacteriati</taxon>
        <taxon>Methanobacteriota</taxon>
        <taxon>Methanomada group</taxon>
        <taxon>Methanococci</taxon>
        <taxon>Methanococcales</taxon>
        <taxon>Methanococcaceae</taxon>
        <taxon>Methanococcus</taxon>
    </lineage>
</organism>
<accession>D7DRB2</accession>
<feature type="domain" description="ATPase AAA-type core" evidence="1">
    <location>
        <begin position="83"/>
        <end position="220"/>
    </location>
</feature>
<dbReference type="eggNOG" id="arCOG06224">
    <property type="taxonomic scope" value="Archaea"/>
</dbReference>
<evidence type="ECO:0000259" key="1">
    <source>
        <dbReference type="Pfam" id="PF00004"/>
    </source>
</evidence>
<protein>
    <recommendedName>
        <fullName evidence="1">ATPase AAA-type core domain-containing protein</fullName>
    </recommendedName>
</protein>
<dbReference type="Pfam" id="PF00004">
    <property type="entry name" value="AAA"/>
    <property type="match status" value="1"/>
</dbReference>
<dbReference type="InterPro" id="IPR003959">
    <property type="entry name" value="ATPase_AAA_core"/>
</dbReference>
<reference evidence="2 4" key="1">
    <citation type="submission" date="2010-05" db="EMBL/GenBank/DDBJ databases">
        <title>Complete sequence of Methanococcus voltae A3.</title>
        <authorList>
            <consortium name="US DOE Joint Genome Institute"/>
            <person name="Lucas S."/>
            <person name="Copeland A."/>
            <person name="Lapidus A."/>
            <person name="Cheng J.-F."/>
            <person name="Bruce D."/>
            <person name="Goodwin L."/>
            <person name="Pitluck S."/>
            <person name="Lowry S."/>
            <person name="Clum A."/>
            <person name="Land M."/>
            <person name="Hauser L."/>
            <person name="Kyrpides N."/>
            <person name="Mikhailova N."/>
            <person name="Whitman W.B."/>
            <person name="Woyke T."/>
        </authorList>
    </citation>
    <scope>NUCLEOTIDE SEQUENCE [LARGE SCALE GENOMIC DNA]</scope>
    <source>
        <strain evidence="2">A3</strain>
        <strain evidence="4">ATCC BAA-1334 / A3</strain>
    </source>
</reference>
<dbReference type="KEGG" id="mvo:Mvol_0072"/>
<dbReference type="HOGENOM" id="CLU_1014159_0_0_2"/>
<dbReference type="InParanoid" id="D7DRB2"/>
<evidence type="ECO:0000313" key="3">
    <source>
        <dbReference type="EMBL" id="ADI35732.1"/>
    </source>
</evidence>
<evidence type="ECO:0000313" key="4">
    <source>
        <dbReference type="Proteomes" id="UP000007722"/>
    </source>
</evidence>
<dbReference type="Gene3D" id="3.40.50.300">
    <property type="entry name" value="P-loop containing nucleotide triphosphate hydrolases"/>
    <property type="match status" value="1"/>
</dbReference>
<proteinExistence type="predicted"/>
<dbReference type="EMBL" id="CP002057">
    <property type="protein sequence ID" value="ADI35732.1"/>
    <property type="molecule type" value="Genomic_DNA"/>
</dbReference>
<dbReference type="SUPFAM" id="SSF52540">
    <property type="entry name" value="P-loop containing nucleoside triphosphate hydrolases"/>
    <property type="match status" value="1"/>
</dbReference>
<keyword evidence="4" id="KW-1185">Reference proteome</keyword>
<evidence type="ECO:0000313" key="2">
    <source>
        <dbReference type="EMBL" id="ADI35672.1"/>
    </source>
</evidence>
<sequence length="274" mass="32192">MGRKPLDPKAIKKKLEEHEAGTIKLPYSTLQRYKNTLDKQDLKEKDEEYKQNIDLDDELNNIDLNSEYVNYYDIIDFKNPFSMCVFGIKRQGKTTLLKHMAYSNQKDVLIYDLVHNFNNFGKRCYQAKETQFPDSALEFQRFYSSIYNKLNKNRENPILLLIDECDKIAPNNSRMPGGLAELNDLHRHAKFNTSFVCVARRPATLNTNLKEIADYIIFFKLTGKNDKSFLNDLHKDLYNAVESLNAEEHEFIIYDMPMSKIYKSKLDLNINFKK</sequence>
<dbReference type="AlphaFoldDB" id="D7DRB2"/>
<gene>
    <name evidence="2" type="ordered locus">Mvol_0012</name>
    <name evidence="3" type="ordered locus">Mvol_0072</name>
</gene>
<dbReference type="InterPro" id="IPR027417">
    <property type="entry name" value="P-loop_NTPase"/>
</dbReference>
<name>D7DRB2_METV3</name>
<dbReference type="EMBL" id="CP002057">
    <property type="protein sequence ID" value="ADI35672.1"/>
    <property type="molecule type" value="Genomic_DNA"/>
</dbReference>
<dbReference type="GO" id="GO:0016887">
    <property type="term" value="F:ATP hydrolysis activity"/>
    <property type="evidence" value="ECO:0007669"/>
    <property type="project" value="InterPro"/>
</dbReference>
<dbReference type="GO" id="GO:0005524">
    <property type="term" value="F:ATP binding"/>
    <property type="evidence" value="ECO:0007669"/>
    <property type="project" value="InterPro"/>
</dbReference>